<keyword evidence="2" id="KW-1185">Reference proteome</keyword>
<dbReference type="Proteomes" id="UP000789525">
    <property type="component" value="Unassembled WGS sequence"/>
</dbReference>
<dbReference type="EMBL" id="CAJVPT010014408">
    <property type="protein sequence ID" value="CAG8603892.1"/>
    <property type="molecule type" value="Genomic_DNA"/>
</dbReference>
<sequence length="41" mass="4457">MENYGDTSTQSSTADNNDTIDVEADETIEVLQTSNNSDFLA</sequence>
<evidence type="ECO:0000313" key="1">
    <source>
        <dbReference type="EMBL" id="CAG8603892.1"/>
    </source>
</evidence>
<accession>A0ACA9MNH1</accession>
<protein>
    <submittedName>
        <fullName evidence="1">2101_t:CDS:1</fullName>
    </submittedName>
</protein>
<evidence type="ECO:0000313" key="2">
    <source>
        <dbReference type="Proteomes" id="UP000789525"/>
    </source>
</evidence>
<reference evidence="1" key="1">
    <citation type="submission" date="2021-06" db="EMBL/GenBank/DDBJ databases">
        <authorList>
            <person name="Kallberg Y."/>
            <person name="Tangrot J."/>
            <person name="Rosling A."/>
        </authorList>
    </citation>
    <scope>NUCLEOTIDE SEQUENCE</scope>
    <source>
        <strain evidence="1">CL356</strain>
    </source>
</reference>
<gene>
    <name evidence="1" type="ORF">ACOLOM_LOCUS6776</name>
</gene>
<comment type="caution">
    <text evidence="1">The sequence shown here is derived from an EMBL/GenBank/DDBJ whole genome shotgun (WGS) entry which is preliminary data.</text>
</comment>
<proteinExistence type="predicted"/>
<organism evidence="1 2">
    <name type="scientific">Acaulospora colombiana</name>
    <dbReference type="NCBI Taxonomy" id="27376"/>
    <lineage>
        <taxon>Eukaryota</taxon>
        <taxon>Fungi</taxon>
        <taxon>Fungi incertae sedis</taxon>
        <taxon>Mucoromycota</taxon>
        <taxon>Glomeromycotina</taxon>
        <taxon>Glomeromycetes</taxon>
        <taxon>Diversisporales</taxon>
        <taxon>Acaulosporaceae</taxon>
        <taxon>Acaulospora</taxon>
    </lineage>
</organism>
<name>A0ACA9MNH1_9GLOM</name>